<keyword evidence="3" id="KW-1185">Reference proteome</keyword>
<sequence>MLLPRASSAPSGPPYASQMAVLGGRPDITTDIPISAVFIALYLTCAITNIAAIFIPNKKAGHKFLISIAFTGFCMARVLTNALRIAWATELDNVSLGIAAMIFTNLGVIALYVINLIFAQRILRAQRPRLGWNPILRVTFKALYASIAVCVVLLLTFTVLSFYTLDQSLLLAARDIQLAVSTYLLVICVLPYVMLAAVFLTPATSEVEEFGHGSMGVKVMKLLALTTLMVLEQGYKVGTAWVLTPHSRNDPPWYDGKAYFYALGFMLEIMYLIIVLVGRADRRFHVPNGSSQRKTYVVEPSKELESSHSDTEDDGRV</sequence>
<dbReference type="OrthoDB" id="3357002at2759"/>
<feature type="region of interest" description="Disordered" evidence="1">
    <location>
        <begin position="295"/>
        <end position="317"/>
    </location>
</feature>
<gene>
    <name evidence="4" type="ORF">K489DRAFT_383527</name>
</gene>
<reference evidence="4" key="1">
    <citation type="submission" date="2020-01" db="EMBL/GenBank/DDBJ databases">
        <authorList>
            <consortium name="DOE Joint Genome Institute"/>
            <person name="Haridas S."/>
            <person name="Albert R."/>
            <person name="Binder M."/>
            <person name="Bloem J."/>
            <person name="Labutti K."/>
            <person name="Salamov A."/>
            <person name="Andreopoulos B."/>
            <person name="Baker S.E."/>
            <person name="Barry K."/>
            <person name="Bills G."/>
            <person name="Bluhm B.H."/>
            <person name="Cannon C."/>
            <person name="Castanera R."/>
            <person name="Culley D.E."/>
            <person name="Daum C."/>
            <person name="Ezra D."/>
            <person name="Gonzalez J.B."/>
            <person name="Henrissat B."/>
            <person name="Kuo A."/>
            <person name="Liang C."/>
            <person name="Lipzen A."/>
            <person name="Lutzoni F."/>
            <person name="Magnuson J."/>
            <person name="Mondo S."/>
            <person name="Nolan M."/>
            <person name="Ohm R."/>
            <person name="Pangilinan J."/>
            <person name="Park H.-J."/>
            <person name="Ramirez L."/>
            <person name="Alfaro M."/>
            <person name="Sun H."/>
            <person name="Tritt A."/>
            <person name="Yoshinaga Y."/>
            <person name="Zwiers L.-H."/>
            <person name="Turgeon B.G."/>
            <person name="Goodwin S.B."/>
            <person name="Spatafora J.W."/>
            <person name="Crous P.W."/>
            <person name="Grigoriev I.V."/>
        </authorList>
    </citation>
    <scope>NUCLEOTIDE SEQUENCE</scope>
    <source>
        <strain evidence="4">CBS 342.82</strain>
    </source>
</reference>
<feature type="transmembrane region" description="Helical" evidence="2">
    <location>
        <begin position="64"/>
        <end position="88"/>
    </location>
</feature>
<reference evidence="4" key="2">
    <citation type="submission" date="2020-04" db="EMBL/GenBank/DDBJ databases">
        <authorList>
            <consortium name="NCBI Genome Project"/>
        </authorList>
    </citation>
    <scope>NUCLEOTIDE SEQUENCE</scope>
    <source>
        <strain evidence="4">CBS 342.82</strain>
    </source>
</reference>
<protein>
    <recommendedName>
        <fullName evidence="5">Family A G protein-coupled receptor-like protein</fullName>
    </recommendedName>
</protein>
<evidence type="ECO:0000256" key="2">
    <source>
        <dbReference type="SAM" id="Phobius"/>
    </source>
</evidence>
<organism evidence="4">
    <name type="scientific">Dissoconium aciculare CBS 342.82</name>
    <dbReference type="NCBI Taxonomy" id="1314786"/>
    <lineage>
        <taxon>Eukaryota</taxon>
        <taxon>Fungi</taxon>
        <taxon>Dikarya</taxon>
        <taxon>Ascomycota</taxon>
        <taxon>Pezizomycotina</taxon>
        <taxon>Dothideomycetes</taxon>
        <taxon>Dothideomycetidae</taxon>
        <taxon>Mycosphaerellales</taxon>
        <taxon>Dissoconiaceae</taxon>
        <taxon>Dissoconium</taxon>
    </lineage>
</organism>
<keyword evidence="2" id="KW-0472">Membrane</keyword>
<feature type="transmembrane region" description="Helical" evidence="2">
    <location>
        <begin position="94"/>
        <end position="118"/>
    </location>
</feature>
<dbReference type="Proteomes" id="UP000504637">
    <property type="component" value="Unplaced"/>
</dbReference>
<evidence type="ECO:0008006" key="5">
    <source>
        <dbReference type="Google" id="ProtNLM"/>
    </source>
</evidence>
<keyword evidence="2" id="KW-0812">Transmembrane</keyword>
<proteinExistence type="predicted"/>
<dbReference type="GeneID" id="54363425"/>
<feature type="transmembrane region" description="Helical" evidence="2">
    <location>
        <begin position="222"/>
        <end position="243"/>
    </location>
</feature>
<feature type="transmembrane region" description="Helical" evidence="2">
    <location>
        <begin position="183"/>
        <end position="201"/>
    </location>
</feature>
<dbReference type="AlphaFoldDB" id="A0A6J3LWD9"/>
<feature type="transmembrane region" description="Helical" evidence="2">
    <location>
        <begin position="138"/>
        <end position="163"/>
    </location>
</feature>
<keyword evidence="2" id="KW-1133">Transmembrane helix</keyword>
<accession>A0A6J3LWD9</accession>
<feature type="transmembrane region" description="Helical" evidence="2">
    <location>
        <begin position="32"/>
        <end position="55"/>
    </location>
</feature>
<feature type="compositionally biased region" description="Basic and acidic residues" evidence="1">
    <location>
        <begin position="300"/>
        <end position="317"/>
    </location>
</feature>
<evidence type="ECO:0000256" key="1">
    <source>
        <dbReference type="SAM" id="MobiDB-lite"/>
    </source>
</evidence>
<dbReference type="PANTHER" id="PTHR35184">
    <property type="entry name" value="YALI0C10208P"/>
    <property type="match status" value="1"/>
</dbReference>
<dbReference type="RefSeq" id="XP_033457009.1">
    <property type="nucleotide sequence ID" value="XM_033605625.1"/>
</dbReference>
<dbReference type="PANTHER" id="PTHR35184:SF1">
    <property type="entry name" value="INTEGRAL MEMBRANE PROTEIN"/>
    <property type="match status" value="1"/>
</dbReference>
<evidence type="ECO:0000313" key="3">
    <source>
        <dbReference type="Proteomes" id="UP000504637"/>
    </source>
</evidence>
<reference evidence="4" key="3">
    <citation type="submission" date="2025-08" db="UniProtKB">
        <authorList>
            <consortium name="RefSeq"/>
        </authorList>
    </citation>
    <scope>IDENTIFICATION</scope>
    <source>
        <strain evidence="4">CBS 342.82</strain>
    </source>
</reference>
<feature type="transmembrane region" description="Helical" evidence="2">
    <location>
        <begin position="258"/>
        <end position="277"/>
    </location>
</feature>
<evidence type="ECO:0000313" key="4">
    <source>
        <dbReference type="RefSeq" id="XP_033457009.1"/>
    </source>
</evidence>
<name>A0A6J3LWD9_9PEZI</name>